<evidence type="ECO:0000313" key="3">
    <source>
        <dbReference type="Proteomes" id="UP000309128"/>
    </source>
</evidence>
<dbReference type="OrthoDB" id="3535868at2"/>
<keyword evidence="3" id="KW-1185">Reference proteome</keyword>
<reference evidence="2 3" key="1">
    <citation type="submission" date="2019-05" db="EMBL/GenBank/DDBJ databases">
        <title>Draft genome sequence of Nonomuraea turkmeniaca DSM 43926.</title>
        <authorList>
            <person name="Saricaoglu S."/>
            <person name="Isik K."/>
        </authorList>
    </citation>
    <scope>NUCLEOTIDE SEQUENCE [LARGE SCALE GENOMIC DNA]</scope>
    <source>
        <strain evidence="2 3">DSM 43926</strain>
    </source>
</reference>
<evidence type="ECO:0000313" key="2">
    <source>
        <dbReference type="EMBL" id="TMR07577.1"/>
    </source>
</evidence>
<protein>
    <submittedName>
        <fullName evidence="2">Uncharacterized protein</fullName>
    </submittedName>
</protein>
<dbReference type="RefSeq" id="WP_138673910.1">
    <property type="nucleotide sequence ID" value="NZ_VCKY01000375.1"/>
</dbReference>
<proteinExistence type="predicted"/>
<accession>A0A5S4EVX7</accession>
<sequence length="286" mass="30624">MSTPSNLPPSLILPGSGPAPQSTQPAFVARPSGLLVPSGTTPTPAAPAAPANSGFFQRLIAALRRGRVQIESSFVGTVLMASVVAVDVAAVANLGDPELFYEKRDAWMATKDSVETSRSEVWNSWTDNIATNWSGDAASIVETNIRFKTNGLFGALGDVGWEMSSAMNKQAKEVLEYDFSVLSIVLASGPVFQKLWAMRSHPVGLVMLLTQGGIYVGLLANLITQFADLLVANDSALYEVKGKLNNMRATFYEDGDPNKGILNFNLSANISDPDLTENLWVPMGEN</sequence>
<dbReference type="EMBL" id="VCKY01000375">
    <property type="protein sequence ID" value="TMR07577.1"/>
    <property type="molecule type" value="Genomic_DNA"/>
</dbReference>
<evidence type="ECO:0000256" key="1">
    <source>
        <dbReference type="SAM" id="MobiDB-lite"/>
    </source>
</evidence>
<gene>
    <name evidence="2" type="ORF">ETD86_51490</name>
</gene>
<comment type="caution">
    <text evidence="2">The sequence shown here is derived from an EMBL/GenBank/DDBJ whole genome shotgun (WGS) entry which is preliminary data.</text>
</comment>
<feature type="region of interest" description="Disordered" evidence="1">
    <location>
        <begin position="1"/>
        <end position="24"/>
    </location>
</feature>
<organism evidence="2 3">
    <name type="scientific">Nonomuraea turkmeniaca</name>
    <dbReference type="NCBI Taxonomy" id="103838"/>
    <lineage>
        <taxon>Bacteria</taxon>
        <taxon>Bacillati</taxon>
        <taxon>Actinomycetota</taxon>
        <taxon>Actinomycetes</taxon>
        <taxon>Streptosporangiales</taxon>
        <taxon>Streptosporangiaceae</taxon>
        <taxon>Nonomuraea</taxon>
    </lineage>
</organism>
<name>A0A5S4EVX7_9ACTN</name>
<dbReference type="AlphaFoldDB" id="A0A5S4EVX7"/>
<dbReference type="Proteomes" id="UP000309128">
    <property type="component" value="Unassembled WGS sequence"/>
</dbReference>
<feature type="compositionally biased region" description="Low complexity" evidence="1">
    <location>
        <begin position="1"/>
        <end position="20"/>
    </location>
</feature>